<dbReference type="InterPro" id="IPR047655">
    <property type="entry name" value="Transpos_IS630-like"/>
</dbReference>
<feature type="region of interest" description="Disordered" evidence="1">
    <location>
        <begin position="30"/>
        <end position="49"/>
    </location>
</feature>
<dbReference type="Proteomes" id="UP000716291">
    <property type="component" value="Unassembled WGS sequence"/>
</dbReference>
<reference evidence="3" key="1">
    <citation type="journal article" date="2020" name="Microb. Genom.">
        <title>Genetic diversity of clinical and environmental Mucorales isolates obtained from an investigation of mucormycosis cases among solid organ transplant recipients.</title>
        <authorList>
            <person name="Nguyen M.H."/>
            <person name="Kaul D."/>
            <person name="Muto C."/>
            <person name="Cheng S.J."/>
            <person name="Richter R.A."/>
            <person name="Bruno V.M."/>
            <person name="Liu G."/>
            <person name="Beyhan S."/>
            <person name="Sundermann A.J."/>
            <person name="Mounaud S."/>
            <person name="Pasculle A.W."/>
            <person name="Nierman W.C."/>
            <person name="Driscoll E."/>
            <person name="Cumbie R."/>
            <person name="Clancy C.J."/>
            <person name="Dupont C.L."/>
        </authorList>
    </citation>
    <scope>NUCLEOTIDE SEQUENCE</scope>
    <source>
        <strain evidence="3">GL11</strain>
    </source>
</reference>
<dbReference type="InterPro" id="IPR038717">
    <property type="entry name" value="Tc1-like_DDE_dom"/>
</dbReference>
<dbReference type="AlphaFoldDB" id="A0A9P6XIZ0"/>
<dbReference type="SUPFAM" id="SSF46689">
    <property type="entry name" value="Homeodomain-like"/>
    <property type="match status" value="1"/>
</dbReference>
<keyword evidence="4" id="KW-1185">Reference proteome</keyword>
<dbReference type="PANTHER" id="PTHR46564:SF1">
    <property type="entry name" value="TRANSPOSASE"/>
    <property type="match status" value="1"/>
</dbReference>
<dbReference type="InterPro" id="IPR009057">
    <property type="entry name" value="Homeodomain-like_sf"/>
</dbReference>
<name>A0A9P6XIZ0_RHIOR</name>
<feature type="domain" description="Tc1-like transposase DDE" evidence="2">
    <location>
        <begin position="220"/>
        <end position="376"/>
    </location>
</feature>
<proteinExistence type="predicted"/>
<comment type="caution">
    <text evidence="3">The sequence shown here is derived from an EMBL/GenBank/DDBJ whole genome shotgun (WGS) entry which is preliminary data.</text>
</comment>
<evidence type="ECO:0000256" key="1">
    <source>
        <dbReference type="SAM" id="MobiDB-lite"/>
    </source>
</evidence>
<protein>
    <recommendedName>
        <fullName evidence="2">Tc1-like transposase DDE domain-containing protein</fullName>
    </recommendedName>
</protein>
<sequence length="423" mass="48423">MNEEYNFDSETVPVMIQSYMDWEETAAVNAAQKEAKRKTKPHSKEPSLDVVKKERGSYITKNEAKVVNLINLLQEFENMSISEAGRKVGLSKSTAIRKVKQWNQMTSEIAEKGFPDSIAIKEGKGRPTILKDEHTVFIFELLANEPTLTVEAVTDHLSKEFRDIQITPRSVENHMKKKCRLTYKRIIPRYYGRNKDETVAKRRDAVAYWVSQNIDFMNECVFLDEAGFNRSMHRSYGWSEAGTPCKIDVQTKGANVSILGAICKSGLITLSRKEVVLSARSGKRTRTGEKSQAPKRKGTTISDFLEYIEQVLTTLDAANMSYKYLVLDNASIHKAALIEDWVGQRGYKLLFLPPYSPFLNPIEELWSKLKTVVNNDPSSVRQNEKIPDRIRNTSLHISREDCENWIKHSLTFWQRCLNCEKGL</sequence>
<accession>A0A9P6XIZ0</accession>
<dbReference type="PANTHER" id="PTHR46564">
    <property type="entry name" value="TRANSPOSASE"/>
    <property type="match status" value="1"/>
</dbReference>
<dbReference type="Pfam" id="PF13358">
    <property type="entry name" value="DDE_3"/>
    <property type="match status" value="1"/>
</dbReference>
<dbReference type="Gene3D" id="3.30.420.10">
    <property type="entry name" value="Ribonuclease H-like superfamily/Ribonuclease H"/>
    <property type="match status" value="1"/>
</dbReference>
<organism evidence="3 4">
    <name type="scientific">Rhizopus oryzae</name>
    <name type="common">Mucormycosis agent</name>
    <name type="synonym">Rhizopus arrhizus var. delemar</name>
    <dbReference type="NCBI Taxonomy" id="64495"/>
    <lineage>
        <taxon>Eukaryota</taxon>
        <taxon>Fungi</taxon>
        <taxon>Fungi incertae sedis</taxon>
        <taxon>Mucoromycota</taxon>
        <taxon>Mucoromycotina</taxon>
        <taxon>Mucoromycetes</taxon>
        <taxon>Mucorales</taxon>
        <taxon>Mucorineae</taxon>
        <taxon>Rhizopodaceae</taxon>
        <taxon>Rhizopus</taxon>
    </lineage>
</organism>
<gene>
    <name evidence="3" type="ORF">G6F64_001216</name>
</gene>
<evidence type="ECO:0000313" key="4">
    <source>
        <dbReference type="Proteomes" id="UP000716291"/>
    </source>
</evidence>
<evidence type="ECO:0000313" key="3">
    <source>
        <dbReference type="EMBL" id="KAG1314740.1"/>
    </source>
</evidence>
<dbReference type="EMBL" id="JAANQT010000089">
    <property type="protein sequence ID" value="KAG1314740.1"/>
    <property type="molecule type" value="Genomic_DNA"/>
</dbReference>
<evidence type="ECO:0000259" key="2">
    <source>
        <dbReference type="Pfam" id="PF13358"/>
    </source>
</evidence>
<dbReference type="NCBIfam" id="NF033545">
    <property type="entry name" value="transpos_IS630"/>
    <property type="match status" value="1"/>
</dbReference>
<dbReference type="GO" id="GO:0003676">
    <property type="term" value="F:nucleic acid binding"/>
    <property type="evidence" value="ECO:0007669"/>
    <property type="project" value="InterPro"/>
</dbReference>
<dbReference type="InterPro" id="IPR036397">
    <property type="entry name" value="RNaseH_sf"/>
</dbReference>